<keyword evidence="3" id="KW-0378">Hydrolase</keyword>
<evidence type="ECO:0000259" key="6">
    <source>
        <dbReference type="Pfam" id="PF17815"/>
    </source>
</evidence>
<comment type="similarity">
    <text evidence="1">Belongs to the peptidase S1C family.</text>
</comment>
<proteinExistence type="inferred from homology"/>
<evidence type="ECO:0000256" key="3">
    <source>
        <dbReference type="ARBA" id="ARBA00022801"/>
    </source>
</evidence>
<dbReference type="OrthoDB" id="4217619at2759"/>
<dbReference type="Gene3D" id="2.30.42.10">
    <property type="match status" value="1"/>
</dbReference>
<feature type="compositionally biased region" description="Basic and acidic residues" evidence="5">
    <location>
        <begin position="1"/>
        <end position="22"/>
    </location>
</feature>
<dbReference type="Gene3D" id="3.20.190.20">
    <property type="match status" value="1"/>
</dbReference>
<dbReference type="GO" id="GO:0006508">
    <property type="term" value="P:proteolysis"/>
    <property type="evidence" value="ECO:0007669"/>
    <property type="project" value="UniProtKB-KW"/>
</dbReference>
<organism evidence="7 8">
    <name type="scientific">Diacronema lutheri</name>
    <name type="common">Unicellular marine alga</name>
    <name type="synonym">Monochrysis lutheri</name>
    <dbReference type="NCBI Taxonomy" id="2081491"/>
    <lineage>
        <taxon>Eukaryota</taxon>
        <taxon>Haptista</taxon>
        <taxon>Haptophyta</taxon>
        <taxon>Pavlovophyceae</taxon>
        <taxon>Pavlovales</taxon>
        <taxon>Pavlovaceae</taxon>
        <taxon>Diacronema</taxon>
    </lineage>
</organism>
<sequence length="611" mass="65727">MAPRDSRAQDEKRPRPEGKDECAPTGGAARRRGSAAVELEADGGEHAASAGTRARPRPRLALPAQRGKRGVGASRSDAGSDDDDDDMRGEHAEERSIRDAVFKLIVTHVEPNYSLPWQQRRQTSSTSSAFLIPGGRILTNAHCVESATVVRIKKRGDDRKFIATVVAVGRECDLALLAVEDRAFFAGVVPIELGKQLPRLQDMVTVVGYPVGGDNQSITQGVVSRIDLHEYSHGCAQLLSLQVDAAINSGNSGGPVLASSTPPECVGIAFQSIDSGAAESIGYLIPVPVVERFLADVSKNGKYTGFATVGFDVQHCENPSLRAFHRMRPTDAGVRVMHVHPLCARSHGDRLRAGDIISAFDGTPIANDGTVVFNRGEQRISWRYLLSHKFVGDSCELSLLRDGKRLPPVRLELQRSSLLVPPSPLHTAAGGALAGAPALRQTPSFAIVGGLVFVTLSEAFLRSEYGDEWESKAPILLMERLVNGLKKEVDDEVVVLSQVLAHTVNVGYETIVNCVVSTLNGERVTDLKHLVRLVHTNAEPYLTFEMPPFGEAVVLDAREARACEAAILEQHNIPSAMSADLLAHARELDGDASAPPGAGPKGDVGKRRARR</sequence>
<dbReference type="SUPFAM" id="SSF50494">
    <property type="entry name" value="Trypsin-like serine proteases"/>
    <property type="match status" value="1"/>
</dbReference>
<keyword evidence="8" id="KW-1185">Reference proteome</keyword>
<feature type="region of interest" description="Disordered" evidence="5">
    <location>
        <begin position="588"/>
        <end position="611"/>
    </location>
</feature>
<dbReference type="InterPro" id="IPR009003">
    <property type="entry name" value="Peptidase_S1_PA"/>
</dbReference>
<evidence type="ECO:0000256" key="5">
    <source>
        <dbReference type="SAM" id="MobiDB-lite"/>
    </source>
</evidence>
<evidence type="ECO:0000256" key="2">
    <source>
        <dbReference type="ARBA" id="ARBA00022670"/>
    </source>
</evidence>
<dbReference type="InterPro" id="IPR036034">
    <property type="entry name" value="PDZ_sf"/>
</dbReference>
<dbReference type="PANTHER" id="PTHR45980">
    <property type="match status" value="1"/>
</dbReference>
<evidence type="ECO:0000256" key="1">
    <source>
        <dbReference type="ARBA" id="ARBA00010541"/>
    </source>
</evidence>
<comment type="caution">
    <text evidence="7">The sequence shown here is derived from an EMBL/GenBank/DDBJ whole genome shotgun (WGS) entry which is preliminary data.</text>
</comment>
<dbReference type="PANTHER" id="PTHR45980:SF18">
    <property type="entry name" value="PROTEASE DO-LIKE 9"/>
    <property type="match status" value="1"/>
</dbReference>
<dbReference type="SUPFAM" id="SSF50156">
    <property type="entry name" value="PDZ domain-like"/>
    <property type="match status" value="1"/>
</dbReference>
<name>A0A8J5XVM5_DIALT</name>
<dbReference type="EMBL" id="JAGTXO010000002">
    <property type="protein sequence ID" value="KAG8469452.1"/>
    <property type="molecule type" value="Genomic_DNA"/>
</dbReference>
<evidence type="ECO:0000313" key="7">
    <source>
        <dbReference type="EMBL" id="KAG8469452.1"/>
    </source>
</evidence>
<dbReference type="AlphaFoldDB" id="A0A8J5XVM5"/>
<accession>A0A8J5XVM5</accession>
<dbReference type="InterPro" id="IPR001940">
    <property type="entry name" value="Peptidase_S1C"/>
</dbReference>
<dbReference type="InterPro" id="IPR041517">
    <property type="entry name" value="DEGP_PDZ"/>
</dbReference>
<dbReference type="Proteomes" id="UP000751190">
    <property type="component" value="Unassembled WGS sequence"/>
</dbReference>
<dbReference type="Gene3D" id="2.40.10.120">
    <property type="match status" value="1"/>
</dbReference>
<evidence type="ECO:0000313" key="8">
    <source>
        <dbReference type="Proteomes" id="UP000751190"/>
    </source>
</evidence>
<dbReference type="GO" id="GO:0004252">
    <property type="term" value="F:serine-type endopeptidase activity"/>
    <property type="evidence" value="ECO:0007669"/>
    <property type="project" value="InterPro"/>
</dbReference>
<feature type="domain" description="Protease Do-like PDZ" evidence="6">
    <location>
        <begin position="440"/>
        <end position="580"/>
    </location>
</feature>
<keyword evidence="4" id="KW-0720">Serine protease</keyword>
<evidence type="ECO:0000256" key="4">
    <source>
        <dbReference type="ARBA" id="ARBA00022825"/>
    </source>
</evidence>
<dbReference type="Pfam" id="PF13365">
    <property type="entry name" value="Trypsin_2"/>
    <property type="match status" value="1"/>
</dbReference>
<dbReference type="Pfam" id="PF17815">
    <property type="entry name" value="PDZ_3"/>
    <property type="match status" value="1"/>
</dbReference>
<dbReference type="InterPro" id="IPR046449">
    <property type="entry name" value="DEGP_PDZ_sf"/>
</dbReference>
<dbReference type="OMA" id="HCEPNYS"/>
<gene>
    <name evidence="7" type="ORF">KFE25_005907</name>
</gene>
<dbReference type="PRINTS" id="PR00834">
    <property type="entry name" value="PROTEASES2C"/>
</dbReference>
<reference evidence="7" key="1">
    <citation type="submission" date="2021-05" db="EMBL/GenBank/DDBJ databases">
        <title>The genome of the haptophyte Pavlova lutheri (Diacronema luteri, Pavlovales) - a model for lipid biosynthesis in eukaryotic algae.</title>
        <authorList>
            <person name="Hulatt C.J."/>
            <person name="Posewitz M.C."/>
        </authorList>
    </citation>
    <scope>NUCLEOTIDE SEQUENCE</scope>
    <source>
        <strain evidence="7">NIVA-4/92</strain>
    </source>
</reference>
<protein>
    <recommendedName>
        <fullName evidence="6">Protease Do-like PDZ domain-containing protein</fullName>
    </recommendedName>
</protein>
<keyword evidence="2" id="KW-0645">Protease</keyword>
<feature type="region of interest" description="Disordered" evidence="5">
    <location>
        <begin position="1"/>
        <end position="93"/>
    </location>
</feature>